<keyword evidence="4" id="KW-0378">Hydrolase</keyword>
<dbReference type="InterPro" id="IPR048950">
    <property type="entry name" value="Ppx_GppA_C"/>
</dbReference>
<comment type="similarity">
    <text evidence="1">Belongs to the GppA/Ppx family.</text>
</comment>
<dbReference type="AlphaFoldDB" id="A0A2T0BR62"/>
<evidence type="ECO:0000313" key="4">
    <source>
        <dbReference type="EMBL" id="PRR86371.1"/>
    </source>
</evidence>
<sequence>MKNVKSSQTVAAIDAGSNYLRMSIADISPDGSINVLEDLIKPTNIGKDTFSSGRISVDTIHDTCNAIKGFTQVMKDYKIKNYKAVCTSGIREAENKQYILEQIKLRTGIEVEDINVSQERFYMMKALKYDMSESDFFNKKTTLVINITTGSVEASIFEDDKLKFTEHIQIGSLRLKETFAGLENKIMNFSNLMKEYVESKLYWIKSGTRHLKIENLIIIGGEIHTIVNLINSRGSSSKIENVILGKDFKSLYNEIKNMTEDQITFKYKISANKINLLLPTLLIFNCFFKMANTESVYNPDISLRLGVLQDLSDRIFNLPRRTKLIDDILSSIDHIASKYKIDKTHSNYVEKIALSIFDQTLKIHKMGEAERLYLQVSSRLHDMGQFIDAVDPEIQAYNIIINQDIMGFSYRELNIIASTAKYHWDMMPKESDYNYSILDSKDKMTTSMLSAILKLSEALDTSHLQKITDIKLTKSGDMLFFNITSEKDISLEEWAFNSKANFFQEVFGIKPTI</sequence>
<reference evidence="4 5" key="1">
    <citation type="submission" date="2018-03" db="EMBL/GenBank/DDBJ databases">
        <title>Genome sequence of Clostridium luticellarii DSM 29923.</title>
        <authorList>
            <person name="Poehlein A."/>
            <person name="Daniel R."/>
        </authorList>
    </citation>
    <scope>NUCLEOTIDE SEQUENCE [LARGE SCALE GENOMIC DNA]</scope>
    <source>
        <strain evidence="4 5">DSM 29923</strain>
    </source>
</reference>
<dbReference type="InterPro" id="IPR050273">
    <property type="entry name" value="GppA/Ppx_hydrolase"/>
</dbReference>
<dbReference type="Gene3D" id="1.10.3210.10">
    <property type="entry name" value="Hypothetical protein af1432"/>
    <property type="match status" value="1"/>
</dbReference>
<dbReference type="Gene3D" id="3.30.420.40">
    <property type="match status" value="1"/>
</dbReference>
<feature type="domain" description="Ppx/GppA phosphatase C-terminal" evidence="3">
    <location>
        <begin position="330"/>
        <end position="487"/>
    </location>
</feature>
<dbReference type="InterPro" id="IPR043129">
    <property type="entry name" value="ATPase_NBD"/>
</dbReference>
<name>A0A2T0BR62_9CLOT</name>
<proteinExistence type="inferred from homology"/>
<dbReference type="Gene3D" id="3.30.420.150">
    <property type="entry name" value="Exopolyphosphatase. Domain 2"/>
    <property type="match status" value="1"/>
</dbReference>
<evidence type="ECO:0000259" key="2">
    <source>
        <dbReference type="Pfam" id="PF02541"/>
    </source>
</evidence>
<dbReference type="Proteomes" id="UP000237798">
    <property type="component" value="Unassembled WGS sequence"/>
</dbReference>
<organism evidence="4 5">
    <name type="scientific">Clostridium luticellarii</name>
    <dbReference type="NCBI Taxonomy" id="1691940"/>
    <lineage>
        <taxon>Bacteria</taxon>
        <taxon>Bacillati</taxon>
        <taxon>Bacillota</taxon>
        <taxon>Clostridia</taxon>
        <taxon>Eubacteriales</taxon>
        <taxon>Clostridiaceae</taxon>
        <taxon>Clostridium</taxon>
    </lineage>
</organism>
<dbReference type="Pfam" id="PF02541">
    <property type="entry name" value="Ppx-GppA"/>
    <property type="match status" value="1"/>
</dbReference>
<comment type="caution">
    <text evidence="4">The sequence shown here is derived from an EMBL/GenBank/DDBJ whole genome shotgun (WGS) entry which is preliminary data.</text>
</comment>
<dbReference type="PANTHER" id="PTHR30005:SF0">
    <property type="entry name" value="RETROGRADE REGULATION PROTEIN 2"/>
    <property type="match status" value="1"/>
</dbReference>
<dbReference type="EC" id="3.6.1.11" evidence="4"/>
<dbReference type="GO" id="GO:0004309">
    <property type="term" value="F:exopolyphosphatase activity"/>
    <property type="evidence" value="ECO:0007669"/>
    <property type="project" value="UniProtKB-EC"/>
</dbReference>
<protein>
    <submittedName>
        <fullName evidence="4">Exopolyphosphatase</fullName>
        <ecNumber evidence="4">3.6.1.11</ecNumber>
    </submittedName>
</protein>
<gene>
    <name evidence="4" type="primary">ppx_2</name>
    <name evidence="4" type="ORF">CLLU_06870</name>
</gene>
<keyword evidence="5" id="KW-1185">Reference proteome</keyword>
<evidence type="ECO:0000259" key="3">
    <source>
        <dbReference type="Pfam" id="PF21447"/>
    </source>
</evidence>
<dbReference type="RefSeq" id="WP_106008188.1">
    <property type="nucleotide sequence ID" value="NZ_JALCPJ010000007.1"/>
</dbReference>
<dbReference type="SUPFAM" id="SSF109604">
    <property type="entry name" value="HD-domain/PDEase-like"/>
    <property type="match status" value="1"/>
</dbReference>
<dbReference type="PANTHER" id="PTHR30005">
    <property type="entry name" value="EXOPOLYPHOSPHATASE"/>
    <property type="match status" value="1"/>
</dbReference>
<dbReference type="CDD" id="cd24006">
    <property type="entry name" value="ASKHA_NBD_PPX_GppA"/>
    <property type="match status" value="1"/>
</dbReference>
<dbReference type="InterPro" id="IPR003695">
    <property type="entry name" value="Ppx_GppA_N"/>
</dbReference>
<dbReference type="OrthoDB" id="9814545at2"/>
<evidence type="ECO:0000313" key="5">
    <source>
        <dbReference type="Proteomes" id="UP000237798"/>
    </source>
</evidence>
<evidence type="ECO:0000256" key="1">
    <source>
        <dbReference type="ARBA" id="ARBA00007125"/>
    </source>
</evidence>
<accession>A0A2T0BR62</accession>
<feature type="domain" description="Ppx/GppA phosphatase N-terminal" evidence="2">
    <location>
        <begin position="30"/>
        <end position="312"/>
    </location>
</feature>
<dbReference type="Pfam" id="PF21447">
    <property type="entry name" value="Ppx-GppA_III"/>
    <property type="match status" value="1"/>
</dbReference>
<dbReference type="SUPFAM" id="SSF53067">
    <property type="entry name" value="Actin-like ATPase domain"/>
    <property type="match status" value="2"/>
</dbReference>
<dbReference type="EMBL" id="PVXP01000005">
    <property type="protein sequence ID" value="PRR86371.1"/>
    <property type="molecule type" value="Genomic_DNA"/>
</dbReference>